<organism evidence="2 3">
    <name type="scientific">Phyllotreta striolata</name>
    <name type="common">Striped flea beetle</name>
    <name type="synonym">Crioceris striolata</name>
    <dbReference type="NCBI Taxonomy" id="444603"/>
    <lineage>
        <taxon>Eukaryota</taxon>
        <taxon>Metazoa</taxon>
        <taxon>Ecdysozoa</taxon>
        <taxon>Arthropoda</taxon>
        <taxon>Hexapoda</taxon>
        <taxon>Insecta</taxon>
        <taxon>Pterygota</taxon>
        <taxon>Neoptera</taxon>
        <taxon>Endopterygota</taxon>
        <taxon>Coleoptera</taxon>
        <taxon>Polyphaga</taxon>
        <taxon>Cucujiformia</taxon>
        <taxon>Chrysomeloidea</taxon>
        <taxon>Chrysomelidae</taxon>
        <taxon>Galerucinae</taxon>
        <taxon>Alticini</taxon>
        <taxon>Phyllotreta</taxon>
    </lineage>
</organism>
<dbReference type="EMBL" id="OU900097">
    <property type="protein sequence ID" value="CAG9861108.1"/>
    <property type="molecule type" value="Genomic_DNA"/>
</dbReference>
<keyword evidence="3" id="KW-1185">Reference proteome</keyword>
<evidence type="ECO:0008006" key="4">
    <source>
        <dbReference type="Google" id="ProtNLM"/>
    </source>
</evidence>
<accession>A0A9N9XT95</accession>
<evidence type="ECO:0000256" key="1">
    <source>
        <dbReference type="SAM" id="MobiDB-lite"/>
    </source>
</evidence>
<dbReference type="AlphaFoldDB" id="A0A9N9XT95"/>
<dbReference type="GO" id="GO:0005739">
    <property type="term" value="C:mitochondrion"/>
    <property type="evidence" value="ECO:0007669"/>
    <property type="project" value="InterPro"/>
</dbReference>
<dbReference type="GO" id="GO:0045271">
    <property type="term" value="C:respiratory chain complex I"/>
    <property type="evidence" value="ECO:0007669"/>
    <property type="project" value="InterPro"/>
</dbReference>
<evidence type="ECO:0000313" key="2">
    <source>
        <dbReference type="EMBL" id="CAG9861108.1"/>
    </source>
</evidence>
<dbReference type="OrthoDB" id="6161911at2759"/>
<gene>
    <name evidence="2" type="ORF">PHYEVI_LOCUS7451</name>
</gene>
<sequence length="119" mass="12970">MLSKHLLNNVNKIRNFSNVKRSFGAGRVYLNKSAGGTSKTSTSTTASSGSDVSNVPGLSSACVSIPSQPVGPGASKDSNNYQNPEYFSYNTYSYFEAEVEMLKYRCPQPSTDTPYYQTK</sequence>
<evidence type="ECO:0000313" key="3">
    <source>
        <dbReference type="Proteomes" id="UP001153712"/>
    </source>
</evidence>
<dbReference type="Pfam" id="PF15880">
    <property type="entry name" value="NDUFV3"/>
    <property type="match status" value="1"/>
</dbReference>
<feature type="region of interest" description="Disordered" evidence="1">
    <location>
        <begin position="32"/>
        <end position="54"/>
    </location>
</feature>
<protein>
    <recommendedName>
        <fullName evidence="4">NADH dehydrogenase [ubiquinone] flavoprotein 3, mitochondrial</fullName>
    </recommendedName>
</protein>
<dbReference type="InterPro" id="IPR026193">
    <property type="entry name" value="NDUFV3"/>
</dbReference>
<name>A0A9N9XT95_PHYSR</name>
<reference evidence="2" key="1">
    <citation type="submission" date="2022-01" db="EMBL/GenBank/DDBJ databases">
        <authorList>
            <person name="King R."/>
        </authorList>
    </citation>
    <scope>NUCLEOTIDE SEQUENCE</scope>
</reference>
<proteinExistence type="predicted"/>
<dbReference type="Proteomes" id="UP001153712">
    <property type="component" value="Chromosome 4"/>
</dbReference>
<feature type="compositionally biased region" description="Low complexity" evidence="1">
    <location>
        <begin position="32"/>
        <end position="50"/>
    </location>
</feature>